<dbReference type="NCBIfam" id="NF047854">
    <property type="entry name" value="LIC10774_LIC10365_LIC10821_LIC11207_LIC11030_fam"/>
    <property type="match status" value="1"/>
</dbReference>
<protein>
    <submittedName>
        <fullName evidence="2">PF07602 family protein</fullName>
    </submittedName>
</protein>
<dbReference type="AlphaFoldDB" id="N1UAR9"/>
<accession>N1UAR9</accession>
<dbReference type="EMBL" id="AHMI02000118">
    <property type="protein sequence ID" value="EMY15034.1"/>
    <property type="molecule type" value="Genomic_DNA"/>
</dbReference>
<sequence>MTIYRFNFRIPDSRNKENSNETNFQYFFIILLLAERAGESNDSSQLLLGIVNNQPRNLTPPERNASGLAIIDIPTHYVDSISGNDSSAGTKSAPYRTITKALSASEADGTKVIYVAPGTYDTSIGETFPMYIPDGVNLYGDYDGKGLIGDSSSLYAGPPGTTPKTGPTWINGGGFDVNNNNIWNATIIPKNNSQIAGFKITNPNPISLTRAVSVQNFVSMRIKNNTITGMPSSGVGIYYEYFTVTAVGSNTISGNQITSNYWGIYDGSNRASDDKVENNVISQNSIGILTTQGLDLGHGRTGSQGNNTFSCNSYEDIHIGGNDNIPQTQFAKHNYWDHFPPTMSLTHTDGLDIRNLSNATLVYYAGGGFASNPCN</sequence>
<dbReference type="Proteomes" id="UP000012249">
    <property type="component" value="Unassembled WGS sequence"/>
</dbReference>
<evidence type="ECO:0000313" key="2">
    <source>
        <dbReference type="EMBL" id="EMY15034.1"/>
    </source>
</evidence>
<dbReference type="InterPro" id="IPR011459">
    <property type="entry name" value="DUF1565"/>
</dbReference>
<gene>
    <name evidence="2" type="ORF">LEP1GSC043_1725</name>
</gene>
<dbReference type="SMART" id="SM00710">
    <property type="entry name" value="PbH1"/>
    <property type="match status" value="4"/>
</dbReference>
<dbReference type="SUPFAM" id="SSF51126">
    <property type="entry name" value="Pectin lyase-like"/>
    <property type="match status" value="1"/>
</dbReference>
<name>N1UAR9_9LEPT</name>
<dbReference type="InterPro" id="IPR006626">
    <property type="entry name" value="PbH1"/>
</dbReference>
<dbReference type="Pfam" id="PF07602">
    <property type="entry name" value="DUF1565"/>
    <property type="match status" value="1"/>
</dbReference>
<dbReference type="InterPro" id="IPR011050">
    <property type="entry name" value="Pectin_lyase_fold/virulence"/>
</dbReference>
<comment type="caution">
    <text evidence="2">The sequence shown here is derived from an EMBL/GenBank/DDBJ whole genome shotgun (WGS) entry which is preliminary data.</text>
</comment>
<proteinExistence type="predicted"/>
<organism evidence="2 3">
    <name type="scientific">Leptospira weilii str. Ecochallenge</name>
    <dbReference type="NCBI Taxonomy" id="1049986"/>
    <lineage>
        <taxon>Bacteria</taxon>
        <taxon>Pseudomonadati</taxon>
        <taxon>Spirochaetota</taxon>
        <taxon>Spirochaetia</taxon>
        <taxon>Leptospirales</taxon>
        <taxon>Leptospiraceae</taxon>
        <taxon>Leptospira</taxon>
    </lineage>
</organism>
<dbReference type="InterPro" id="IPR012334">
    <property type="entry name" value="Pectin_lyas_fold"/>
</dbReference>
<feature type="domain" description="DUF1565" evidence="1">
    <location>
        <begin position="81"/>
        <end position="343"/>
    </location>
</feature>
<reference evidence="2 3" key="1">
    <citation type="submission" date="2013-02" db="EMBL/GenBank/DDBJ databases">
        <authorList>
            <person name="Harkins D.M."/>
            <person name="Durkin A.S."/>
            <person name="Brinkac L.M."/>
            <person name="Haft D.H."/>
            <person name="Selengut J.D."/>
            <person name="Sanka R."/>
            <person name="DePew J."/>
            <person name="Purushe J."/>
            <person name="Haake D.A."/>
            <person name="Matsunaga J."/>
            <person name="Vinetz J.M."/>
            <person name="Sutton G.G."/>
            <person name="Nierman W.C."/>
            <person name="Fouts D.E."/>
        </authorList>
    </citation>
    <scope>NUCLEOTIDE SEQUENCE [LARGE SCALE GENOMIC DNA]</scope>
    <source>
        <strain evidence="2 3">Ecochallenge</strain>
    </source>
</reference>
<dbReference type="Gene3D" id="2.160.20.10">
    <property type="entry name" value="Single-stranded right-handed beta-helix, Pectin lyase-like"/>
    <property type="match status" value="1"/>
</dbReference>
<evidence type="ECO:0000313" key="3">
    <source>
        <dbReference type="Proteomes" id="UP000012249"/>
    </source>
</evidence>
<evidence type="ECO:0000259" key="1">
    <source>
        <dbReference type="Pfam" id="PF07602"/>
    </source>
</evidence>